<evidence type="ECO:0008006" key="3">
    <source>
        <dbReference type="Google" id="ProtNLM"/>
    </source>
</evidence>
<accession>A0A518IT63</accession>
<organism evidence="1 2">
    <name type="scientific">Rosistilla oblonga</name>
    <dbReference type="NCBI Taxonomy" id="2527990"/>
    <lineage>
        <taxon>Bacteria</taxon>
        <taxon>Pseudomonadati</taxon>
        <taxon>Planctomycetota</taxon>
        <taxon>Planctomycetia</taxon>
        <taxon>Pirellulales</taxon>
        <taxon>Pirellulaceae</taxon>
        <taxon>Rosistilla</taxon>
    </lineage>
</organism>
<dbReference type="AlphaFoldDB" id="A0A518IT63"/>
<gene>
    <name evidence="1" type="ORF">Mal33_22350</name>
</gene>
<dbReference type="Proteomes" id="UP000316770">
    <property type="component" value="Chromosome"/>
</dbReference>
<evidence type="ECO:0000313" key="2">
    <source>
        <dbReference type="Proteomes" id="UP000316770"/>
    </source>
</evidence>
<sequence>MSKRHLQFLKNEVIDDVTAQRIREYEGIAKVSVALPVPLEQIVEQVLGLDFDWDIIEEHPGEQILGGLDAVNKKILLNEKHVALFDSKPGLLRSTIGHEAGHYDIDIDRSKLLHPKLPGMDFTPAIAKRHASKADRLIEVLLDRAVSDPRAMALYKKITAGQDTAEQKSAVDRYQSALLMPKWLMHEANEQYDFTQWSDLYRLAEVAQVNISNLTVRLQRLGMIYLRNGDKTIYRSRDEFTGQQTLF</sequence>
<keyword evidence="2" id="KW-1185">Reference proteome</keyword>
<protein>
    <recommendedName>
        <fullName evidence="3">IrrE N-terminal-like domain-containing protein</fullName>
    </recommendedName>
</protein>
<dbReference type="RefSeq" id="WP_145284476.1">
    <property type="nucleotide sequence ID" value="NZ_CP036318.1"/>
</dbReference>
<name>A0A518IT63_9BACT</name>
<reference evidence="1 2" key="1">
    <citation type="submission" date="2019-02" db="EMBL/GenBank/DDBJ databases">
        <title>Deep-cultivation of Planctomycetes and their phenomic and genomic characterization uncovers novel biology.</title>
        <authorList>
            <person name="Wiegand S."/>
            <person name="Jogler M."/>
            <person name="Boedeker C."/>
            <person name="Pinto D."/>
            <person name="Vollmers J."/>
            <person name="Rivas-Marin E."/>
            <person name="Kohn T."/>
            <person name="Peeters S.H."/>
            <person name="Heuer A."/>
            <person name="Rast P."/>
            <person name="Oberbeckmann S."/>
            <person name="Bunk B."/>
            <person name="Jeske O."/>
            <person name="Meyerdierks A."/>
            <person name="Storesund J.E."/>
            <person name="Kallscheuer N."/>
            <person name="Luecker S."/>
            <person name="Lage O.M."/>
            <person name="Pohl T."/>
            <person name="Merkel B.J."/>
            <person name="Hornburger P."/>
            <person name="Mueller R.-W."/>
            <person name="Bruemmer F."/>
            <person name="Labrenz M."/>
            <person name="Spormann A.M."/>
            <person name="Op den Camp H."/>
            <person name="Overmann J."/>
            <person name="Amann R."/>
            <person name="Jetten M.S.M."/>
            <person name="Mascher T."/>
            <person name="Medema M.H."/>
            <person name="Devos D.P."/>
            <person name="Kaster A.-K."/>
            <person name="Ovreas L."/>
            <person name="Rohde M."/>
            <person name="Galperin M.Y."/>
            <person name="Jogler C."/>
        </authorList>
    </citation>
    <scope>NUCLEOTIDE SEQUENCE [LARGE SCALE GENOMIC DNA]</scope>
    <source>
        <strain evidence="1 2">Mal33</strain>
    </source>
</reference>
<proteinExistence type="predicted"/>
<evidence type="ECO:0000313" key="1">
    <source>
        <dbReference type="EMBL" id="QDV56253.1"/>
    </source>
</evidence>
<dbReference type="EMBL" id="CP036318">
    <property type="protein sequence ID" value="QDV56253.1"/>
    <property type="molecule type" value="Genomic_DNA"/>
</dbReference>